<protein>
    <submittedName>
        <fullName evidence="3">Uncharacterized protein LOC113398902</fullName>
    </submittedName>
</protein>
<name>A0ABM4AKQ8_VANTA</name>
<reference evidence="3" key="1">
    <citation type="submission" date="2025-08" db="UniProtKB">
        <authorList>
            <consortium name="RefSeq"/>
        </authorList>
    </citation>
    <scope>IDENTIFICATION</scope>
    <source>
        <tissue evidence="3">Whole body</tissue>
    </source>
</reference>
<sequence>MTSHWTNKNAILRDLSVAQGREVPVEIVNPVAFNEKPPSLNFTEETEEEFFSGCVGSGDFDSGPDIQLIQQMLDLVREVNITDIEDKKTDNSKTIVEISKGNEPVSRGADERLESISNNCVKKKINTPKKKRNVAVASLIETYGDNMYTNEDSIEIQLPSTKLLKPDDFMPDLQDVSSTEHKSETVSKTIPMIQSPTSMFKKKSMDPKNLDNSSMFQKKGLSPTSKAVGNDVSLYEHKPGNFVPSSHAGERYKKYLEKSKMLELVNEDIWTRAERQMKEIDSKRKRESLNVNASPTSSSQDVPSLEAKGMDFVRLPQHRHLLTGDCTVCEVLCTHKK</sequence>
<dbReference type="GeneID" id="113398902"/>
<feature type="compositionally biased region" description="Polar residues" evidence="1">
    <location>
        <begin position="289"/>
        <end position="302"/>
    </location>
</feature>
<proteinExistence type="predicted"/>
<evidence type="ECO:0000256" key="1">
    <source>
        <dbReference type="SAM" id="MobiDB-lite"/>
    </source>
</evidence>
<keyword evidence="2" id="KW-1185">Reference proteome</keyword>
<evidence type="ECO:0000313" key="2">
    <source>
        <dbReference type="Proteomes" id="UP001652626"/>
    </source>
</evidence>
<accession>A0ABM4AKQ8</accession>
<gene>
    <name evidence="3" type="primary">LOC113398902</name>
</gene>
<feature type="region of interest" description="Disordered" evidence="1">
    <location>
        <begin position="281"/>
        <end position="305"/>
    </location>
</feature>
<dbReference type="Proteomes" id="UP001652626">
    <property type="component" value="Chromosome 9"/>
</dbReference>
<evidence type="ECO:0000313" key="3">
    <source>
        <dbReference type="RefSeq" id="XP_064071863.1"/>
    </source>
</evidence>
<organism evidence="2 3">
    <name type="scientific">Vanessa tameamea</name>
    <name type="common">Kamehameha butterfly</name>
    <dbReference type="NCBI Taxonomy" id="334116"/>
    <lineage>
        <taxon>Eukaryota</taxon>
        <taxon>Metazoa</taxon>
        <taxon>Ecdysozoa</taxon>
        <taxon>Arthropoda</taxon>
        <taxon>Hexapoda</taxon>
        <taxon>Insecta</taxon>
        <taxon>Pterygota</taxon>
        <taxon>Neoptera</taxon>
        <taxon>Endopterygota</taxon>
        <taxon>Lepidoptera</taxon>
        <taxon>Glossata</taxon>
        <taxon>Ditrysia</taxon>
        <taxon>Papilionoidea</taxon>
        <taxon>Nymphalidae</taxon>
        <taxon>Nymphalinae</taxon>
        <taxon>Vanessa</taxon>
    </lineage>
</organism>
<dbReference type="RefSeq" id="XP_064071863.1">
    <property type="nucleotide sequence ID" value="XM_064215793.1"/>
</dbReference>